<evidence type="ECO:0000259" key="13">
    <source>
        <dbReference type="PROSITE" id="PS50109"/>
    </source>
</evidence>
<keyword evidence="11" id="KW-0472">Membrane</keyword>
<comment type="catalytic activity">
    <reaction evidence="1">
        <text>ATP + protein L-histidine = ADP + protein N-phospho-L-histidine.</text>
        <dbReference type="EC" id="2.7.13.3"/>
    </reaction>
</comment>
<comment type="caution">
    <text evidence="15">The sequence shown here is derived from an EMBL/GenBank/DDBJ whole genome shotgun (WGS) entry which is preliminary data.</text>
</comment>
<keyword evidence="11" id="KW-1133">Transmembrane helix</keyword>
<feature type="domain" description="Histidine kinase" evidence="13">
    <location>
        <begin position="564"/>
        <end position="785"/>
    </location>
</feature>
<dbReference type="SUPFAM" id="SSF53850">
    <property type="entry name" value="Periplasmic binding protein-like II"/>
    <property type="match status" value="2"/>
</dbReference>
<organism evidence="15 18">
    <name type="scientific">Eisenbergiella tayi</name>
    <dbReference type="NCBI Taxonomy" id="1432052"/>
    <lineage>
        <taxon>Bacteria</taxon>
        <taxon>Bacillati</taxon>
        <taxon>Bacillota</taxon>
        <taxon>Clostridia</taxon>
        <taxon>Lachnospirales</taxon>
        <taxon>Lachnospiraceae</taxon>
        <taxon>Eisenbergiella</taxon>
    </lineage>
</organism>
<dbReference type="FunFam" id="3.30.565.10:FF:000010">
    <property type="entry name" value="Sensor histidine kinase RcsC"/>
    <property type="match status" value="1"/>
</dbReference>
<evidence type="ECO:0000313" key="18">
    <source>
        <dbReference type="Proteomes" id="UP000094067"/>
    </source>
</evidence>
<dbReference type="InterPro" id="IPR001638">
    <property type="entry name" value="Solute-binding_3/MltF_N"/>
</dbReference>
<feature type="transmembrane region" description="Helical" evidence="11">
    <location>
        <begin position="516"/>
        <end position="535"/>
    </location>
</feature>
<proteinExistence type="inferred from homology"/>
<feature type="domain" description="Response regulatory" evidence="14">
    <location>
        <begin position="805"/>
        <end position="926"/>
    </location>
</feature>
<dbReference type="PROSITE" id="PS50110">
    <property type="entry name" value="RESPONSE_REGULATORY"/>
    <property type="match status" value="1"/>
</dbReference>
<reference evidence="17 20" key="2">
    <citation type="submission" date="2016-08" db="EMBL/GenBank/DDBJ databases">
        <title>Characterization of Isolates of Eisenbergiella tayi Derived from Blood Cultures, Using Whole Genome Sequencing.</title>
        <authorList>
            <person name="Bernier A.-M."/>
            <person name="Burdz T."/>
            <person name="Wiebe D."/>
            <person name="Bernard K."/>
        </authorList>
    </citation>
    <scope>NUCLEOTIDE SEQUENCE [LARGE SCALE GENOMIC DNA]</scope>
    <source>
        <strain evidence="17 20">NML120146</strain>
    </source>
</reference>
<accession>A0A1E3A0N2</accession>
<dbReference type="PANTHER" id="PTHR45339:SF1">
    <property type="entry name" value="HYBRID SIGNAL TRANSDUCTION HISTIDINE KINASE J"/>
    <property type="match status" value="1"/>
</dbReference>
<dbReference type="InterPro" id="IPR003594">
    <property type="entry name" value="HATPase_dom"/>
</dbReference>
<dbReference type="SUPFAM" id="SSF47384">
    <property type="entry name" value="Homodimeric domain of signal transducing histidine kinase"/>
    <property type="match status" value="1"/>
</dbReference>
<name>A0A1E3A0N2_9FIRM</name>
<evidence type="ECO:0000313" key="20">
    <source>
        <dbReference type="Proteomes" id="UP000094869"/>
    </source>
</evidence>
<keyword evidence="7" id="KW-0902">Two-component regulatory system</keyword>
<dbReference type="SMART" id="SM00062">
    <property type="entry name" value="PBPb"/>
    <property type="match status" value="1"/>
</dbReference>
<evidence type="ECO:0000256" key="2">
    <source>
        <dbReference type="ARBA" id="ARBA00006402"/>
    </source>
</evidence>
<dbReference type="RefSeq" id="WP_069154862.1">
    <property type="nucleotide sequence ID" value="NZ_JAQCZP010000005.1"/>
</dbReference>
<dbReference type="EMBL" id="MEHA01000005">
    <property type="protein sequence ID" value="ODR53153.1"/>
    <property type="molecule type" value="Genomic_DNA"/>
</dbReference>
<keyword evidence="12" id="KW-0732">Signal</keyword>
<evidence type="ECO:0000256" key="9">
    <source>
        <dbReference type="ARBA" id="ARBA00074306"/>
    </source>
</evidence>
<feature type="signal peptide" evidence="12">
    <location>
        <begin position="1"/>
        <end position="33"/>
    </location>
</feature>
<dbReference type="EMBL" id="MCGH01000004">
    <property type="protein sequence ID" value="ODM02315.1"/>
    <property type="molecule type" value="Genomic_DNA"/>
</dbReference>
<dbReference type="CDD" id="cd00082">
    <property type="entry name" value="HisKA"/>
    <property type="match status" value="1"/>
</dbReference>
<dbReference type="InterPro" id="IPR003661">
    <property type="entry name" value="HisK_dim/P_dom"/>
</dbReference>
<evidence type="ECO:0000313" key="15">
    <source>
        <dbReference type="EMBL" id="ODM02315.1"/>
    </source>
</evidence>
<dbReference type="InterPro" id="IPR005467">
    <property type="entry name" value="His_kinase_dom"/>
</dbReference>
<dbReference type="SUPFAM" id="SSF52172">
    <property type="entry name" value="CheY-like"/>
    <property type="match status" value="1"/>
</dbReference>
<protein>
    <recommendedName>
        <fullName evidence="9">Circadian input-output histidine kinase CikA</fullName>
        <ecNumber evidence="3">2.7.13.3</ecNumber>
    </recommendedName>
    <alternativeName>
        <fullName evidence="4">Stage 0 sporulation protein A homolog</fullName>
    </alternativeName>
</protein>
<keyword evidence="11" id="KW-0812">Transmembrane</keyword>
<dbReference type="InterPro" id="IPR011006">
    <property type="entry name" value="CheY-like_superfamily"/>
</dbReference>
<feature type="modified residue" description="4-aspartylphosphate" evidence="10">
    <location>
        <position position="857"/>
    </location>
</feature>
<evidence type="ECO:0000313" key="16">
    <source>
        <dbReference type="EMBL" id="ODR53153.1"/>
    </source>
</evidence>
<dbReference type="OrthoDB" id="9810305at2"/>
<evidence type="ECO:0000256" key="12">
    <source>
        <dbReference type="SAM" id="SignalP"/>
    </source>
</evidence>
<dbReference type="PROSITE" id="PS50109">
    <property type="entry name" value="HIS_KIN"/>
    <property type="match status" value="1"/>
</dbReference>
<dbReference type="PATRIC" id="fig|1432052.4.peg.6089"/>
<dbReference type="EC" id="2.7.13.3" evidence="3"/>
<keyword evidence="5 10" id="KW-0597">Phosphoprotein</keyword>
<evidence type="ECO:0000256" key="11">
    <source>
        <dbReference type="SAM" id="Phobius"/>
    </source>
</evidence>
<comment type="similarity">
    <text evidence="2">In the N-terminal section; belongs to the phytochrome family.</text>
</comment>
<comment type="function">
    <text evidence="8">May play the central regulatory role in sporulation. It may be an element of the effector pathway responsible for the activation of sporulation genes in response to nutritional stress. Spo0A may act in concert with spo0H (a sigma factor) to control the expression of some genes that are critical to the sporulation process.</text>
</comment>
<evidence type="ECO:0000256" key="8">
    <source>
        <dbReference type="ARBA" id="ARBA00024867"/>
    </source>
</evidence>
<evidence type="ECO:0000256" key="1">
    <source>
        <dbReference type="ARBA" id="ARBA00000085"/>
    </source>
</evidence>
<dbReference type="Pfam" id="PF00512">
    <property type="entry name" value="HisKA"/>
    <property type="match status" value="1"/>
</dbReference>
<dbReference type="InterPro" id="IPR001789">
    <property type="entry name" value="Sig_transdc_resp-reg_receiver"/>
</dbReference>
<evidence type="ECO:0000256" key="3">
    <source>
        <dbReference type="ARBA" id="ARBA00012438"/>
    </source>
</evidence>
<evidence type="ECO:0000256" key="10">
    <source>
        <dbReference type="PROSITE-ProRule" id="PRU00169"/>
    </source>
</evidence>
<dbReference type="Proteomes" id="UP000094271">
    <property type="component" value="Unassembled WGS sequence"/>
</dbReference>
<dbReference type="InterPro" id="IPR036097">
    <property type="entry name" value="HisK_dim/P_sf"/>
</dbReference>
<keyword evidence="15" id="KW-0808">Transferase</keyword>
<dbReference type="GO" id="GO:0000155">
    <property type="term" value="F:phosphorelay sensor kinase activity"/>
    <property type="evidence" value="ECO:0007669"/>
    <property type="project" value="InterPro"/>
</dbReference>
<dbReference type="Gene3D" id="3.40.50.2300">
    <property type="match status" value="1"/>
</dbReference>
<evidence type="ECO:0000256" key="6">
    <source>
        <dbReference type="ARBA" id="ARBA00022777"/>
    </source>
</evidence>
<dbReference type="Pfam" id="PF00072">
    <property type="entry name" value="Response_reg"/>
    <property type="match status" value="1"/>
</dbReference>
<keyword evidence="20" id="KW-1185">Reference proteome</keyword>
<dbReference type="Pfam" id="PF00497">
    <property type="entry name" value="SBP_bac_3"/>
    <property type="match status" value="2"/>
</dbReference>
<dbReference type="PRINTS" id="PR00344">
    <property type="entry name" value="BCTRLSENSOR"/>
</dbReference>
<dbReference type="CDD" id="cd16922">
    <property type="entry name" value="HATPase_EvgS-ArcB-TorS-like"/>
    <property type="match status" value="1"/>
</dbReference>
<evidence type="ECO:0000256" key="5">
    <source>
        <dbReference type="ARBA" id="ARBA00022553"/>
    </source>
</evidence>
<dbReference type="Pfam" id="PF02518">
    <property type="entry name" value="HATPase_c"/>
    <property type="match status" value="1"/>
</dbReference>
<dbReference type="SMART" id="SM00448">
    <property type="entry name" value="REC"/>
    <property type="match status" value="1"/>
</dbReference>
<evidence type="ECO:0000313" key="17">
    <source>
        <dbReference type="EMBL" id="ODR61249.1"/>
    </source>
</evidence>
<gene>
    <name evidence="15" type="primary">rpfC_9</name>
    <name evidence="16" type="ORF">BEI59_09905</name>
    <name evidence="15" type="ORF">BEI61_05477</name>
    <name evidence="17" type="ORF">BEI63_02195</name>
</gene>
<evidence type="ECO:0000256" key="7">
    <source>
        <dbReference type="ARBA" id="ARBA00023012"/>
    </source>
</evidence>
<evidence type="ECO:0000256" key="4">
    <source>
        <dbReference type="ARBA" id="ARBA00018672"/>
    </source>
</evidence>
<keyword evidence="6" id="KW-0418">Kinase</keyword>
<dbReference type="SUPFAM" id="SSF55874">
    <property type="entry name" value="ATPase domain of HSP90 chaperone/DNA topoisomerase II/histidine kinase"/>
    <property type="match status" value="1"/>
</dbReference>
<dbReference type="InterPro" id="IPR036890">
    <property type="entry name" value="HATPase_C_sf"/>
</dbReference>
<dbReference type="InterPro" id="IPR004358">
    <property type="entry name" value="Sig_transdc_His_kin-like_C"/>
</dbReference>
<evidence type="ECO:0000259" key="14">
    <source>
        <dbReference type="PROSITE" id="PS50110"/>
    </source>
</evidence>
<feature type="chain" id="PRO_5014540531" description="Circadian input-output histidine kinase CikA" evidence="12">
    <location>
        <begin position="34"/>
        <end position="933"/>
    </location>
</feature>
<dbReference type="Gene3D" id="3.30.565.10">
    <property type="entry name" value="Histidine kinase-like ATPase, C-terminal domain"/>
    <property type="match status" value="1"/>
</dbReference>
<dbReference type="SMART" id="SM00388">
    <property type="entry name" value="HisKA"/>
    <property type="match status" value="1"/>
</dbReference>
<reference evidence="15 18" key="1">
    <citation type="submission" date="2016-07" db="EMBL/GenBank/DDBJ databases">
        <title>Characterization of isolates of Eisenbergiella tayi derived from blood cultures, using whole genome sequencing.</title>
        <authorList>
            <person name="Burdz T."/>
            <person name="Wiebe D."/>
            <person name="Huynh C."/>
            <person name="Bernard K."/>
        </authorList>
    </citation>
    <scope>NUCLEOTIDE SEQUENCE [LARGE SCALE GENOMIC DNA]</scope>
    <source>
        <strain evidence="15 18">NML 110608</strain>
    </source>
</reference>
<dbReference type="SMART" id="SM00387">
    <property type="entry name" value="HATPase_c"/>
    <property type="match status" value="1"/>
</dbReference>
<dbReference type="CDD" id="cd17546">
    <property type="entry name" value="REC_hyHK_CKI1_RcsC-like"/>
    <property type="match status" value="1"/>
</dbReference>
<dbReference type="Gene3D" id="3.40.190.10">
    <property type="entry name" value="Periplasmic binding protein-like II"/>
    <property type="match status" value="4"/>
</dbReference>
<dbReference type="Proteomes" id="UP000094869">
    <property type="component" value="Unassembled WGS sequence"/>
</dbReference>
<sequence length="933" mass="103391">MKFTSKRRKSGKRFCAACIAFLLLMLCAAPVAAAQPRKVIRVPFPEVPGFTMVDEKGHRYGLVVDYLNEIAQYTNWTYEYIDTNGNDMTKDFLAGKYDLMGGTYYAESLEQYFAYPDYSCGTTKSVLLARQDDNTIRGYDARDLSGKTIGVVERAAENVRRLEAFLLLNGIECTIKRYSPDEVAAGQIDADLYAGVIDVKLGNTTDNTGEFRVVQYIDAQPHYIVVQPDDPQMLEELNWAMGKILSGNPDFSIQLYEKYFGDSNTHSLVLTEEEEAYVREKETVTVVVPGYFHPFYCMGTDDGGHDGIVPDLLNKITEQFGLKFSYIFAENYAESQQFVIEGKADMAGFFFEDAHASVRAGLATSASYTTLNDLIVRNKSVTYPGENLTCGLLDGRQLPDYVNASHVTYYDTTYDLLHAVNTGEIDFAYGLSTRIEQIMQDHIFNNVVPITLSNNRIDVCFAMATPMDPNLLTIINKGINSLSSKDREAILDHNFIAIGKDVYTIEKLIKSNPIEAVLIISALSTLIIAAIVVIAKARVKAANMKKAVAKAEAENMAKSEFLSRMSHEIRTPMNAIVGLSTLISMKDHVPEDVKESLAKLNDSSRYLLGLINDILDMSRIDQGMMTIAEESFSLNRALDEICSIMQAQAQRKQVKLSSRLEIKHTDLTGDPIRLKQVLMNLLSNAIKFTPKDGRVSLTVTELEENDTGAAYLFCVSDSGAGIPKEDISRIFESFEQLGNNRNRSQGTGLGLPISRTIVELMGGTLSVKSKVGSGSEFYFTISLPYGKPVETHEHDVSAQTFANTRFLLAEDNLLNAEIATDLFAAMGAQVELAADGAQAVELFMNSQSGYFDLILMDLQMPNMDGLEATKSIRASSHPEAKSIPIIALTANTFQEDRDMTRAAGMNDFLAKPLDMEQIHVVLQKWLSGRSRGI</sequence>
<dbReference type="PANTHER" id="PTHR45339">
    <property type="entry name" value="HYBRID SIGNAL TRANSDUCTION HISTIDINE KINASE J"/>
    <property type="match status" value="1"/>
</dbReference>
<dbReference type="Gene3D" id="1.10.287.130">
    <property type="match status" value="1"/>
</dbReference>
<dbReference type="AlphaFoldDB" id="A0A1E3A0N2"/>
<reference evidence="16 19" key="3">
    <citation type="submission" date="2016-08" db="EMBL/GenBank/DDBJ databases">
        <authorList>
            <person name="Seilhamer J.J."/>
        </authorList>
    </citation>
    <scope>NUCLEOTIDE SEQUENCE [LARGE SCALE GENOMIC DNA]</scope>
    <source>
        <strain evidence="16 19">NML150140-1</strain>
    </source>
</reference>
<dbReference type="Proteomes" id="UP000094067">
    <property type="component" value="Unassembled WGS sequence"/>
</dbReference>
<evidence type="ECO:0000313" key="19">
    <source>
        <dbReference type="Proteomes" id="UP000094271"/>
    </source>
</evidence>
<dbReference type="EMBL" id="MEHD01000007">
    <property type="protein sequence ID" value="ODR61249.1"/>
    <property type="molecule type" value="Genomic_DNA"/>
</dbReference>